<name>A0A1B9GLC3_9TREE</name>
<evidence type="ECO:0000313" key="3">
    <source>
        <dbReference type="EMBL" id="OCF31807.1"/>
    </source>
</evidence>
<keyword evidence="2" id="KW-0812">Transmembrane</keyword>
<feature type="transmembrane region" description="Helical" evidence="2">
    <location>
        <begin position="124"/>
        <end position="150"/>
    </location>
</feature>
<feature type="region of interest" description="Disordered" evidence="1">
    <location>
        <begin position="659"/>
        <end position="742"/>
    </location>
</feature>
<keyword evidence="2" id="KW-1133">Transmembrane helix</keyword>
<proteinExistence type="predicted"/>
<organism evidence="3 4">
    <name type="scientific">Kwoniella heveanensis BCC8398</name>
    <dbReference type="NCBI Taxonomy" id="1296120"/>
    <lineage>
        <taxon>Eukaryota</taxon>
        <taxon>Fungi</taxon>
        <taxon>Dikarya</taxon>
        <taxon>Basidiomycota</taxon>
        <taxon>Agaricomycotina</taxon>
        <taxon>Tremellomycetes</taxon>
        <taxon>Tremellales</taxon>
        <taxon>Cryptococcaceae</taxon>
        <taxon>Kwoniella</taxon>
    </lineage>
</organism>
<dbReference type="STRING" id="1296120.A0A1B9GLC3"/>
<dbReference type="AlphaFoldDB" id="A0A1B9GLC3"/>
<dbReference type="OrthoDB" id="2564790at2759"/>
<dbReference type="EMBL" id="KV700131">
    <property type="protein sequence ID" value="OCF31807.1"/>
    <property type="molecule type" value="Genomic_DNA"/>
</dbReference>
<reference evidence="3 4" key="1">
    <citation type="submission" date="2013-07" db="EMBL/GenBank/DDBJ databases">
        <title>The Genome Sequence of Cryptococcus heveanensis BCC8398.</title>
        <authorList>
            <consortium name="The Broad Institute Genome Sequencing Platform"/>
            <person name="Cuomo C."/>
            <person name="Litvintseva A."/>
            <person name="Chen Y."/>
            <person name="Heitman J."/>
            <person name="Sun S."/>
            <person name="Springer D."/>
            <person name="Dromer F."/>
            <person name="Young S.K."/>
            <person name="Zeng Q."/>
            <person name="Gargeya S."/>
            <person name="Fitzgerald M."/>
            <person name="Abouelleil A."/>
            <person name="Alvarado L."/>
            <person name="Berlin A.M."/>
            <person name="Chapman S.B."/>
            <person name="Dewar J."/>
            <person name="Goldberg J."/>
            <person name="Griggs A."/>
            <person name="Gujja S."/>
            <person name="Hansen M."/>
            <person name="Howarth C."/>
            <person name="Imamovic A."/>
            <person name="Larimer J."/>
            <person name="McCowan C."/>
            <person name="Murphy C."/>
            <person name="Pearson M."/>
            <person name="Priest M."/>
            <person name="Roberts A."/>
            <person name="Saif S."/>
            <person name="Shea T."/>
            <person name="Sykes S."/>
            <person name="Wortman J."/>
            <person name="Nusbaum C."/>
            <person name="Birren B."/>
        </authorList>
    </citation>
    <scope>NUCLEOTIDE SEQUENCE [LARGE SCALE GENOMIC DNA]</scope>
    <source>
        <strain evidence="3 4">BCC8398</strain>
    </source>
</reference>
<feature type="compositionally biased region" description="Polar residues" evidence="1">
    <location>
        <begin position="598"/>
        <end position="613"/>
    </location>
</feature>
<feature type="transmembrane region" description="Helical" evidence="2">
    <location>
        <begin position="196"/>
        <end position="215"/>
    </location>
</feature>
<feature type="region of interest" description="Disordered" evidence="1">
    <location>
        <begin position="491"/>
        <end position="515"/>
    </location>
</feature>
<keyword evidence="2" id="KW-0472">Membrane</keyword>
<feature type="transmembrane region" description="Helical" evidence="2">
    <location>
        <begin position="26"/>
        <end position="46"/>
    </location>
</feature>
<feature type="transmembrane region" description="Helical" evidence="2">
    <location>
        <begin position="92"/>
        <end position="112"/>
    </location>
</feature>
<evidence type="ECO:0000256" key="2">
    <source>
        <dbReference type="SAM" id="Phobius"/>
    </source>
</evidence>
<keyword evidence="4" id="KW-1185">Reference proteome</keyword>
<feature type="region of interest" description="Disordered" evidence="1">
    <location>
        <begin position="301"/>
        <end position="328"/>
    </location>
</feature>
<gene>
    <name evidence="3" type="ORF">I316_06614</name>
</gene>
<feature type="region of interest" description="Disordered" evidence="1">
    <location>
        <begin position="350"/>
        <end position="392"/>
    </location>
</feature>
<protein>
    <submittedName>
        <fullName evidence="3">Uncharacterized protein</fullName>
    </submittedName>
</protein>
<feature type="region of interest" description="Disordered" evidence="1">
    <location>
        <begin position="591"/>
        <end position="635"/>
    </location>
</feature>
<feature type="region of interest" description="Disordered" evidence="1">
    <location>
        <begin position="802"/>
        <end position="829"/>
    </location>
</feature>
<evidence type="ECO:0000313" key="4">
    <source>
        <dbReference type="Proteomes" id="UP000092666"/>
    </source>
</evidence>
<sequence length="998" mass="107851">MSLICFSPLTTARCYGDDWSKVQHIVSYIPSGAEILVLFPLVAITYTRPSATLILLTLEILVHIGLSTWAFAIRVDPPDLSMYKTNDTALAIVSPIPLLLFHIFLTSYLLHIRPELPQSFRTNSSTVLFSIVVAPLIPIAFVAGLMPVFFTSALTYRNVFRGDRSLGGGVGVEVRYEVGTDEHWARIVGSVGASCGAMYVLCGMIVTIVNGRLAAQQTSSRRIRSHRLGLGPSGGGRCAITLGLLLAAVELGISIMKPSFALIILRRSLGLTARIALTAGLIILARHDGVSISDQSTSEMLTTKHREEEGAATKLGVNGNTGRGPRETIATFGTPSSFLAYQFGGPPDVGDGVSNSRIDRRPSLVSRRNNSKRNGKGSSKSGPSRLVIGGPVKGSFKRLQTGLKDNGDGDGRRDWYGLPSAKFGLGVGMVMVGAQMSGFGSPVGERYVRERALDTDAKETLKARPPALSFRGSTFTASSLDKLVSTLRHSIPASNNDRNRPQPPHEEPYSHSAGLISTSTATTFKKNVGSIYDPETISVAESELARWPPSPPDAKKTRGGGGGGEAHLSRPIISTAADTREWSSATTHAEIPPAAFDRSQQNMSTRLVSSTAATPPPPKRGNSIKRKPVPNFVSPTANSAILPLALPERDRKEVRVSTYFTSRMPTRDESSSDGHSVLAARSGRNQGGPREGRKRSGTATERGVWYAPTPAPPPASASSRRSMTRSTIHSAPSEYNEDEQSTTATRMRTLHIPMQTPGRERPSLGRRRSTDPALAILAPLDFPLPPSTQEKYDKARRSTAAATATINRRHQATRSMVSPTSLYSHTENDVDADDRTCPCAHEDAKLFYRTPIQSPDFDQEAREKWPSPPVPRPAPALASRDQDPFRSSQESIHLPLQAQEAEPAESGRYIRQSELQGVLARLTRIQRETGTNMDFETASIGTDGRGEIYFDERGFDETGNRGSVLTFASSAMDSMLLGSEDLTPVAGIYTGQSFGPRI</sequence>
<evidence type="ECO:0000256" key="1">
    <source>
        <dbReference type="SAM" id="MobiDB-lite"/>
    </source>
</evidence>
<dbReference type="Proteomes" id="UP000092666">
    <property type="component" value="Unassembled WGS sequence"/>
</dbReference>
<feature type="compositionally biased region" description="Basic and acidic residues" evidence="1">
    <location>
        <begin position="302"/>
        <end position="311"/>
    </location>
</feature>
<feature type="compositionally biased region" description="Basic and acidic residues" evidence="1">
    <location>
        <begin position="497"/>
        <end position="509"/>
    </location>
</feature>
<feature type="compositionally biased region" description="Polar residues" evidence="1">
    <location>
        <begin position="813"/>
        <end position="825"/>
    </location>
</feature>
<accession>A0A1B9GLC3</accession>
<feature type="region of interest" description="Disordered" evidence="1">
    <location>
        <begin position="851"/>
        <end position="905"/>
    </location>
</feature>
<feature type="transmembrane region" description="Helical" evidence="2">
    <location>
        <begin position="236"/>
        <end position="256"/>
    </location>
</feature>
<feature type="compositionally biased region" description="Low complexity" evidence="1">
    <location>
        <begin position="716"/>
        <end position="727"/>
    </location>
</feature>
<feature type="region of interest" description="Disordered" evidence="1">
    <location>
        <begin position="542"/>
        <end position="570"/>
    </location>
</feature>
<reference evidence="4" key="2">
    <citation type="submission" date="2013-12" db="EMBL/GenBank/DDBJ databases">
        <title>Evolution of pathogenesis and genome organization in the Tremellales.</title>
        <authorList>
            <person name="Cuomo C."/>
            <person name="Litvintseva A."/>
            <person name="Heitman J."/>
            <person name="Chen Y."/>
            <person name="Sun S."/>
            <person name="Springer D."/>
            <person name="Dromer F."/>
            <person name="Young S."/>
            <person name="Zeng Q."/>
            <person name="Chapman S."/>
            <person name="Gujja S."/>
            <person name="Saif S."/>
            <person name="Birren B."/>
        </authorList>
    </citation>
    <scope>NUCLEOTIDE SEQUENCE [LARGE SCALE GENOMIC DNA]</scope>
    <source>
        <strain evidence="4">BCC8398</strain>
    </source>
</reference>
<feature type="transmembrane region" description="Helical" evidence="2">
    <location>
        <begin position="53"/>
        <end position="72"/>
    </location>
</feature>